<sequence length="154" mass="17365">MTCEGEPLQWTYHDGSTRRIVVTDVETMFPSGELIVSQTDRDGIITTCNDAFVIMSGFEKEQLIGAPHSILRHPDMPRAAFADLWNTVNQGRRWSGYVKNLRADGGFYWVYATVIPKIRGGEIVGHTSVRREPSRDKVAEMSAVYAQMIQDEGR</sequence>
<dbReference type="OrthoDB" id="266313at2"/>
<protein>
    <submittedName>
        <fullName evidence="2">PAS domain-containing protein</fullName>
    </submittedName>
</protein>
<dbReference type="AlphaFoldDB" id="A0A3P1WVN4"/>
<evidence type="ECO:0000259" key="1">
    <source>
        <dbReference type="PROSITE" id="PS50112"/>
    </source>
</evidence>
<feature type="domain" description="PAS" evidence="1">
    <location>
        <begin position="40"/>
        <end position="75"/>
    </location>
</feature>
<dbReference type="PROSITE" id="PS50112">
    <property type="entry name" value="PAS"/>
    <property type="match status" value="1"/>
</dbReference>
<name>A0A3P1WVN4_9ACTN</name>
<proteinExistence type="predicted"/>
<organism evidence="2 3">
    <name type="scientific">Arachnia propionica</name>
    <dbReference type="NCBI Taxonomy" id="1750"/>
    <lineage>
        <taxon>Bacteria</taxon>
        <taxon>Bacillati</taxon>
        <taxon>Actinomycetota</taxon>
        <taxon>Actinomycetes</taxon>
        <taxon>Propionibacteriales</taxon>
        <taxon>Propionibacteriaceae</taxon>
        <taxon>Arachnia</taxon>
    </lineage>
</organism>
<dbReference type="CDD" id="cd00130">
    <property type="entry name" value="PAS"/>
    <property type="match status" value="1"/>
</dbReference>
<dbReference type="Gene3D" id="3.30.450.20">
    <property type="entry name" value="PAS domain"/>
    <property type="match status" value="1"/>
</dbReference>
<dbReference type="InterPro" id="IPR035965">
    <property type="entry name" value="PAS-like_dom_sf"/>
</dbReference>
<gene>
    <name evidence="2" type="ORF">EII35_04255</name>
</gene>
<accession>A0A3P1WVN4</accession>
<evidence type="ECO:0000313" key="3">
    <source>
        <dbReference type="Proteomes" id="UP000280935"/>
    </source>
</evidence>
<dbReference type="Pfam" id="PF08447">
    <property type="entry name" value="PAS_3"/>
    <property type="match status" value="1"/>
</dbReference>
<dbReference type="Proteomes" id="UP000280935">
    <property type="component" value="Unassembled WGS sequence"/>
</dbReference>
<dbReference type="SUPFAM" id="SSF55785">
    <property type="entry name" value="PYP-like sensor domain (PAS domain)"/>
    <property type="match status" value="1"/>
</dbReference>
<reference evidence="2 3" key="1">
    <citation type="submission" date="2018-11" db="EMBL/GenBank/DDBJ databases">
        <title>Genomes From Bacteria Associated with the Canine Oral Cavity: a Test Case for Automated Genome-Based Taxonomic Assignment.</title>
        <authorList>
            <person name="Coil D.A."/>
            <person name="Jospin G."/>
            <person name="Darling A.E."/>
            <person name="Wallis C."/>
            <person name="Davis I.J."/>
            <person name="Harris S."/>
            <person name="Eisen J.A."/>
            <person name="Holcombe L.J."/>
            <person name="O'Flynn C."/>
        </authorList>
    </citation>
    <scope>NUCLEOTIDE SEQUENCE [LARGE SCALE GENOMIC DNA]</scope>
    <source>
        <strain evidence="2 3">OH2822_COT-296</strain>
    </source>
</reference>
<dbReference type="NCBIfam" id="TIGR00229">
    <property type="entry name" value="sensory_box"/>
    <property type="match status" value="1"/>
</dbReference>
<evidence type="ECO:0000313" key="2">
    <source>
        <dbReference type="EMBL" id="RRD50639.1"/>
    </source>
</evidence>
<dbReference type="EMBL" id="RQYT01000005">
    <property type="protein sequence ID" value="RRD50639.1"/>
    <property type="molecule type" value="Genomic_DNA"/>
</dbReference>
<dbReference type="InterPro" id="IPR000014">
    <property type="entry name" value="PAS"/>
</dbReference>
<dbReference type="InterPro" id="IPR013655">
    <property type="entry name" value="PAS_fold_3"/>
</dbReference>
<comment type="caution">
    <text evidence="2">The sequence shown here is derived from an EMBL/GenBank/DDBJ whole genome shotgun (WGS) entry which is preliminary data.</text>
</comment>